<comment type="caution">
    <text evidence="9">The sequence shown here is derived from an EMBL/GenBank/DDBJ whole genome shotgun (WGS) entry which is preliminary data.</text>
</comment>
<reference evidence="10" key="1">
    <citation type="submission" date="2016-06" db="EMBL/GenBank/DDBJ databases">
        <authorList>
            <person name="Sutton G."/>
            <person name="Brinkac L."/>
            <person name="Sanka R."/>
            <person name="Adams M."/>
            <person name="Lau E."/>
            <person name="Sam S."/>
            <person name="Sreng N."/>
            <person name="Him V."/>
            <person name="Kerleguer A."/>
            <person name="Cheng S."/>
        </authorList>
    </citation>
    <scope>NUCLEOTIDE SEQUENCE [LARGE SCALE GENOMIC DNA]</scope>
    <source>
        <strain evidence="10">E861</strain>
    </source>
</reference>
<comment type="cofactor">
    <cofactor evidence="1">
        <name>heme</name>
        <dbReference type="ChEBI" id="CHEBI:30413"/>
    </cofactor>
</comment>
<dbReference type="GO" id="GO:0005506">
    <property type="term" value="F:iron ion binding"/>
    <property type="evidence" value="ECO:0007669"/>
    <property type="project" value="InterPro"/>
</dbReference>
<dbReference type="InterPro" id="IPR036396">
    <property type="entry name" value="Cyt_P450_sf"/>
</dbReference>
<dbReference type="Pfam" id="PF00067">
    <property type="entry name" value="p450"/>
    <property type="match status" value="1"/>
</dbReference>
<comment type="similarity">
    <text evidence="2 8">Belongs to the cytochrome P450 family.</text>
</comment>
<proteinExistence type="inferred from homology"/>
<dbReference type="AlphaFoldDB" id="A0A1A2ZUW2"/>
<dbReference type="Gene3D" id="1.10.630.10">
    <property type="entry name" value="Cytochrome P450"/>
    <property type="match status" value="1"/>
</dbReference>
<evidence type="ECO:0000313" key="9">
    <source>
        <dbReference type="EMBL" id="OBI53252.1"/>
    </source>
</evidence>
<dbReference type="GO" id="GO:0004497">
    <property type="term" value="F:monooxygenase activity"/>
    <property type="evidence" value="ECO:0007669"/>
    <property type="project" value="UniProtKB-KW"/>
</dbReference>
<dbReference type="FunFam" id="1.10.630.10:FF:000018">
    <property type="entry name" value="Cytochrome P450 monooxygenase"/>
    <property type="match status" value="1"/>
</dbReference>
<dbReference type="InterPro" id="IPR017972">
    <property type="entry name" value="Cyt_P450_CS"/>
</dbReference>
<dbReference type="OrthoDB" id="3861479at2"/>
<dbReference type="InterPro" id="IPR002397">
    <property type="entry name" value="Cyt_P450_B"/>
</dbReference>
<evidence type="ECO:0000256" key="8">
    <source>
        <dbReference type="RuleBase" id="RU000461"/>
    </source>
</evidence>
<dbReference type="RefSeq" id="WP_065012674.1">
    <property type="nucleotide sequence ID" value="NZ_LZKJ01000011.1"/>
</dbReference>
<protein>
    <submittedName>
        <fullName evidence="9">Cytochrome</fullName>
    </submittedName>
</protein>
<evidence type="ECO:0000256" key="4">
    <source>
        <dbReference type="ARBA" id="ARBA00022723"/>
    </source>
</evidence>
<dbReference type="CDD" id="cd20629">
    <property type="entry name" value="P450_pinF1-like"/>
    <property type="match status" value="1"/>
</dbReference>
<dbReference type="PROSITE" id="PS00086">
    <property type="entry name" value="CYTOCHROME_P450"/>
    <property type="match status" value="1"/>
</dbReference>
<keyword evidence="7 8" id="KW-0503">Monooxygenase</keyword>
<name>A0A1A2ZUW2_9MYCO</name>
<dbReference type="PANTHER" id="PTHR46696:SF3">
    <property type="entry name" value="PULCHERRIMINIC ACID SYNTHASE"/>
    <property type="match status" value="1"/>
</dbReference>
<dbReference type="PRINTS" id="PR00359">
    <property type="entry name" value="BP450"/>
</dbReference>
<evidence type="ECO:0000256" key="1">
    <source>
        <dbReference type="ARBA" id="ARBA00001971"/>
    </source>
</evidence>
<dbReference type="PANTHER" id="PTHR46696">
    <property type="entry name" value="P450, PUTATIVE (EUROFUNG)-RELATED"/>
    <property type="match status" value="1"/>
</dbReference>
<evidence type="ECO:0000256" key="7">
    <source>
        <dbReference type="ARBA" id="ARBA00023033"/>
    </source>
</evidence>
<keyword evidence="4 8" id="KW-0479">Metal-binding</keyword>
<keyword evidence="3 8" id="KW-0349">Heme</keyword>
<keyword evidence="5 8" id="KW-0560">Oxidoreductase</keyword>
<sequence length="404" mass="44916">MEQLFDDLDDFGAFDAAVSGDVRDPYTELARLRREEPVQRLDTSGMPHEESKPVFIVYRYEEAQQLLRDNETFSSSGVIAAFGPVLGERVMLGMDEPVHGRLRSLVSKAFSQKAMARWEDELVGRVANSLIDKFAANGKADLVKEFTFDYPSQIIAGLLGLPEEDYPQFQRWSISLLSWILNPERGLAASAALCDYFAPILAARRAEPKEDLISGLAQAEIDGQKLADEEIYSFCRLLLPAGVETTYRALGNLLLALLSDPAQLDAIRADRSLLPQAIEEGVRWEPPLLTITRVATCDTELGGVLIPAGSSVMPMLGSANRQEDRYPEPDQFDISRQAKSHLGWGHGVHVCLGMHLARMEMRTAINLLLDRLPNLRLDPDGDDPHIRGQIFRSPTSLPVLFDVM</sequence>
<evidence type="ECO:0000256" key="6">
    <source>
        <dbReference type="ARBA" id="ARBA00023004"/>
    </source>
</evidence>
<dbReference type="GO" id="GO:0020037">
    <property type="term" value="F:heme binding"/>
    <property type="evidence" value="ECO:0007669"/>
    <property type="project" value="InterPro"/>
</dbReference>
<evidence type="ECO:0000256" key="2">
    <source>
        <dbReference type="ARBA" id="ARBA00010617"/>
    </source>
</evidence>
<evidence type="ECO:0000256" key="3">
    <source>
        <dbReference type="ARBA" id="ARBA00022617"/>
    </source>
</evidence>
<gene>
    <name evidence="9" type="ORF">A5707_11845</name>
</gene>
<evidence type="ECO:0000313" key="10">
    <source>
        <dbReference type="Proteomes" id="UP000093592"/>
    </source>
</evidence>
<keyword evidence="6 8" id="KW-0408">Iron</keyword>
<dbReference type="GO" id="GO:0016705">
    <property type="term" value="F:oxidoreductase activity, acting on paired donors, with incorporation or reduction of molecular oxygen"/>
    <property type="evidence" value="ECO:0007669"/>
    <property type="project" value="InterPro"/>
</dbReference>
<dbReference type="InterPro" id="IPR001128">
    <property type="entry name" value="Cyt_P450"/>
</dbReference>
<evidence type="ECO:0000256" key="5">
    <source>
        <dbReference type="ARBA" id="ARBA00023002"/>
    </source>
</evidence>
<accession>A0A1A2ZUW2</accession>
<organism evidence="9 10">
    <name type="scientific">Mycobacterium kyorinense</name>
    <dbReference type="NCBI Taxonomy" id="487514"/>
    <lineage>
        <taxon>Bacteria</taxon>
        <taxon>Bacillati</taxon>
        <taxon>Actinomycetota</taxon>
        <taxon>Actinomycetes</taxon>
        <taxon>Mycobacteriales</taxon>
        <taxon>Mycobacteriaceae</taxon>
        <taxon>Mycobacterium</taxon>
    </lineage>
</organism>
<dbReference type="Proteomes" id="UP000093592">
    <property type="component" value="Unassembled WGS sequence"/>
</dbReference>
<dbReference type="SUPFAM" id="SSF48264">
    <property type="entry name" value="Cytochrome P450"/>
    <property type="match status" value="1"/>
</dbReference>
<dbReference type="EMBL" id="LZKJ01000011">
    <property type="protein sequence ID" value="OBI53252.1"/>
    <property type="molecule type" value="Genomic_DNA"/>
</dbReference>